<keyword evidence="4" id="KW-1185">Reference proteome</keyword>
<evidence type="ECO:0000256" key="1">
    <source>
        <dbReference type="SAM" id="Phobius"/>
    </source>
</evidence>
<evidence type="ECO:0000313" key="3">
    <source>
        <dbReference type="EMBL" id="KAJ9490483.1"/>
    </source>
</evidence>
<accession>A0AAI9XBX5</accession>
<keyword evidence="2" id="KW-0732">Signal</keyword>
<gene>
    <name evidence="3" type="ORF">VN97_g2775</name>
</gene>
<dbReference type="Proteomes" id="UP001227192">
    <property type="component" value="Unassembled WGS sequence"/>
</dbReference>
<keyword evidence="1" id="KW-1133">Transmembrane helix</keyword>
<proteinExistence type="predicted"/>
<reference evidence="3" key="2">
    <citation type="journal article" date="2016" name="Fungal Biol.">
        <title>Ochratoxin A production by Penicillium thymicola.</title>
        <authorList>
            <person name="Nguyen H.D.T."/>
            <person name="McMullin D.R."/>
            <person name="Ponomareva E."/>
            <person name="Riley R."/>
            <person name="Pomraning K.R."/>
            <person name="Baker S.E."/>
            <person name="Seifert K.A."/>
        </authorList>
    </citation>
    <scope>NUCLEOTIDE SEQUENCE</scope>
    <source>
        <strain evidence="3">DAOM 180753</strain>
    </source>
</reference>
<evidence type="ECO:0000313" key="4">
    <source>
        <dbReference type="Proteomes" id="UP001227192"/>
    </source>
</evidence>
<dbReference type="EMBL" id="LACB01000055">
    <property type="protein sequence ID" value="KAJ9490483.1"/>
    <property type="molecule type" value="Genomic_DNA"/>
</dbReference>
<protein>
    <submittedName>
        <fullName evidence="3">Uncharacterized protein</fullName>
    </submittedName>
</protein>
<keyword evidence="1" id="KW-0472">Membrane</keyword>
<evidence type="ECO:0000256" key="2">
    <source>
        <dbReference type="SAM" id="SignalP"/>
    </source>
</evidence>
<organism evidence="3 4">
    <name type="scientific">Penicillium thymicola</name>
    <dbReference type="NCBI Taxonomy" id="293382"/>
    <lineage>
        <taxon>Eukaryota</taxon>
        <taxon>Fungi</taxon>
        <taxon>Dikarya</taxon>
        <taxon>Ascomycota</taxon>
        <taxon>Pezizomycotina</taxon>
        <taxon>Eurotiomycetes</taxon>
        <taxon>Eurotiomycetidae</taxon>
        <taxon>Eurotiales</taxon>
        <taxon>Aspergillaceae</taxon>
        <taxon>Penicillium</taxon>
    </lineage>
</organism>
<dbReference type="AlphaFoldDB" id="A0AAI9XBX5"/>
<comment type="caution">
    <text evidence="3">The sequence shown here is derived from an EMBL/GenBank/DDBJ whole genome shotgun (WGS) entry which is preliminary data.</text>
</comment>
<reference evidence="3" key="1">
    <citation type="submission" date="2015-06" db="EMBL/GenBank/DDBJ databases">
        <authorList>
            <person name="Nguyen H."/>
        </authorList>
    </citation>
    <scope>NUCLEOTIDE SEQUENCE</scope>
    <source>
        <strain evidence="3">DAOM 180753</strain>
    </source>
</reference>
<name>A0AAI9XBX5_PENTH</name>
<sequence length="108" mass="12431">MGLVAYALGLHLLTCFFVRYGVHDAMTDMCHRGRGVGFPLYKQDLIWIINYFNHLHLGHSHRAFATSLIKRPNIFSSWSVVCLIVMLATGGYRNHRHITLSLVYIAWQ</sequence>
<feature type="signal peptide" evidence="2">
    <location>
        <begin position="1"/>
        <end position="25"/>
    </location>
</feature>
<keyword evidence="1" id="KW-0812">Transmembrane</keyword>
<feature type="chain" id="PRO_5042586536" evidence="2">
    <location>
        <begin position="26"/>
        <end position="108"/>
    </location>
</feature>
<feature type="transmembrane region" description="Helical" evidence="1">
    <location>
        <begin position="74"/>
        <end position="92"/>
    </location>
</feature>